<evidence type="ECO:0000313" key="1">
    <source>
        <dbReference type="EMBL" id="PON73545.1"/>
    </source>
</evidence>
<dbReference type="Proteomes" id="UP000237105">
    <property type="component" value="Unassembled WGS sequence"/>
</dbReference>
<dbReference type="OrthoDB" id="10488650at2759"/>
<name>A0A2P5DJV9_PARAD</name>
<protein>
    <submittedName>
        <fullName evidence="1">Uncharacterized protein</fullName>
    </submittedName>
</protein>
<organism evidence="1 2">
    <name type="scientific">Parasponia andersonii</name>
    <name type="common">Sponia andersonii</name>
    <dbReference type="NCBI Taxonomy" id="3476"/>
    <lineage>
        <taxon>Eukaryota</taxon>
        <taxon>Viridiplantae</taxon>
        <taxon>Streptophyta</taxon>
        <taxon>Embryophyta</taxon>
        <taxon>Tracheophyta</taxon>
        <taxon>Spermatophyta</taxon>
        <taxon>Magnoliopsida</taxon>
        <taxon>eudicotyledons</taxon>
        <taxon>Gunneridae</taxon>
        <taxon>Pentapetalae</taxon>
        <taxon>rosids</taxon>
        <taxon>fabids</taxon>
        <taxon>Rosales</taxon>
        <taxon>Cannabaceae</taxon>
        <taxon>Parasponia</taxon>
    </lineage>
</organism>
<gene>
    <name evidence="1" type="ORF">PanWU01x14_057270</name>
</gene>
<dbReference type="AlphaFoldDB" id="A0A2P5DJV9"/>
<reference evidence="2" key="1">
    <citation type="submission" date="2016-06" db="EMBL/GenBank/DDBJ databases">
        <title>Parallel loss of symbiosis genes in relatives of nitrogen-fixing non-legume Parasponia.</title>
        <authorList>
            <person name="Van Velzen R."/>
            <person name="Holmer R."/>
            <person name="Bu F."/>
            <person name="Rutten L."/>
            <person name="Van Zeijl A."/>
            <person name="Liu W."/>
            <person name="Santuari L."/>
            <person name="Cao Q."/>
            <person name="Sharma T."/>
            <person name="Shen D."/>
            <person name="Roswanjaya Y."/>
            <person name="Wardhani T."/>
            <person name="Kalhor M.S."/>
            <person name="Jansen J."/>
            <person name="Van den Hoogen J."/>
            <person name="Gungor B."/>
            <person name="Hartog M."/>
            <person name="Hontelez J."/>
            <person name="Verver J."/>
            <person name="Yang W.-C."/>
            <person name="Schijlen E."/>
            <person name="Repin R."/>
            <person name="Schilthuizen M."/>
            <person name="Schranz E."/>
            <person name="Heidstra R."/>
            <person name="Miyata K."/>
            <person name="Fedorova E."/>
            <person name="Kohlen W."/>
            <person name="Bisseling T."/>
            <person name="Smit S."/>
            <person name="Geurts R."/>
        </authorList>
    </citation>
    <scope>NUCLEOTIDE SEQUENCE [LARGE SCALE GENOMIC DNA]</scope>
    <source>
        <strain evidence="2">cv. WU1-14</strain>
    </source>
</reference>
<comment type="caution">
    <text evidence="1">The sequence shown here is derived from an EMBL/GenBank/DDBJ whole genome shotgun (WGS) entry which is preliminary data.</text>
</comment>
<proteinExistence type="predicted"/>
<dbReference type="EMBL" id="JXTB01000033">
    <property type="protein sequence ID" value="PON73545.1"/>
    <property type="molecule type" value="Genomic_DNA"/>
</dbReference>
<feature type="non-terminal residue" evidence="1">
    <location>
        <position position="1"/>
    </location>
</feature>
<evidence type="ECO:0000313" key="2">
    <source>
        <dbReference type="Proteomes" id="UP000237105"/>
    </source>
</evidence>
<keyword evidence="2" id="KW-1185">Reference proteome</keyword>
<sequence length="101" mass="11947">NESQISLSHHATRRCPLTTQKKPQCRHAPNPKWPVIKIEHVIGAGRFCDADPRDLEEEEEDTKFDISMLNFPGKFEGHCRKRFVKTTCMFYGYENYFHEKF</sequence>
<accession>A0A2P5DJV9</accession>